<dbReference type="AlphaFoldDB" id="G4ZD17"/>
<organism evidence="1 2">
    <name type="scientific">Phytophthora sojae (strain P6497)</name>
    <name type="common">Soybean stem and root rot agent</name>
    <name type="synonym">Phytophthora megasperma f. sp. glycines</name>
    <dbReference type="NCBI Taxonomy" id="1094619"/>
    <lineage>
        <taxon>Eukaryota</taxon>
        <taxon>Sar</taxon>
        <taxon>Stramenopiles</taxon>
        <taxon>Oomycota</taxon>
        <taxon>Peronosporomycetes</taxon>
        <taxon>Peronosporales</taxon>
        <taxon>Peronosporaceae</taxon>
        <taxon>Phytophthora</taxon>
    </lineage>
</organism>
<sequence length="197" mass="21873">MKILSFVDATNAELVKFLYENERISDEAIVAAFKKASGWGLQYWRFTFDANRTEIVKLLHEDSRIPGEVLGEALVRAANAGHAGVVALLCHDTRISDELRGKAFAEASTCENSDLMLSLYDKQRAPPASISTALCDADKTPHLKRLVQLVFTDDEVPRERKRRIIAGAVELGCKRIQQTLHDCGVEDWSLAAMDKVG</sequence>
<gene>
    <name evidence="1" type="ORF">PHYSODRAFT_332683</name>
</gene>
<dbReference type="KEGG" id="psoj:PHYSODRAFT_332683"/>
<dbReference type="InParanoid" id="G4ZD17"/>
<keyword evidence="2" id="KW-1185">Reference proteome</keyword>
<name>G4ZD17_PHYSP</name>
<dbReference type="EMBL" id="JH159154">
    <property type="protein sequence ID" value="EGZ18965.1"/>
    <property type="molecule type" value="Genomic_DNA"/>
</dbReference>
<evidence type="ECO:0000313" key="1">
    <source>
        <dbReference type="EMBL" id="EGZ18965.1"/>
    </source>
</evidence>
<dbReference type="RefSeq" id="XP_009528023.1">
    <property type="nucleotide sequence ID" value="XM_009529728.1"/>
</dbReference>
<proteinExistence type="predicted"/>
<protein>
    <recommendedName>
        <fullName evidence="3">Ankyrin repeat protein</fullName>
    </recommendedName>
</protein>
<accession>G4ZD17</accession>
<evidence type="ECO:0008006" key="3">
    <source>
        <dbReference type="Google" id="ProtNLM"/>
    </source>
</evidence>
<dbReference type="SMR" id="G4ZD17"/>
<reference evidence="1 2" key="1">
    <citation type="journal article" date="2006" name="Science">
        <title>Phytophthora genome sequences uncover evolutionary origins and mechanisms of pathogenesis.</title>
        <authorList>
            <person name="Tyler B.M."/>
            <person name="Tripathy S."/>
            <person name="Zhang X."/>
            <person name="Dehal P."/>
            <person name="Jiang R.H."/>
            <person name="Aerts A."/>
            <person name="Arredondo F.D."/>
            <person name="Baxter L."/>
            <person name="Bensasson D."/>
            <person name="Beynon J.L."/>
            <person name="Chapman J."/>
            <person name="Damasceno C.M."/>
            <person name="Dorrance A.E."/>
            <person name="Dou D."/>
            <person name="Dickerman A.W."/>
            <person name="Dubchak I.L."/>
            <person name="Garbelotto M."/>
            <person name="Gijzen M."/>
            <person name="Gordon S.G."/>
            <person name="Govers F."/>
            <person name="Grunwald N.J."/>
            <person name="Huang W."/>
            <person name="Ivors K.L."/>
            <person name="Jones R.W."/>
            <person name="Kamoun S."/>
            <person name="Krampis K."/>
            <person name="Lamour K.H."/>
            <person name="Lee M.K."/>
            <person name="McDonald W.H."/>
            <person name="Medina M."/>
            <person name="Meijer H.J."/>
            <person name="Nordberg E.K."/>
            <person name="Maclean D.J."/>
            <person name="Ospina-Giraldo M.D."/>
            <person name="Morris P.F."/>
            <person name="Phuntumart V."/>
            <person name="Putnam N.H."/>
            <person name="Rash S."/>
            <person name="Rose J.K."/>
            <person name="Sakihama Y."/>
            <person name="Salamov A.A."/>
            <person name="Savidor A."/>
            <person name="Scheuring C.F."/>
            <person name="Smith B.M."/>
            <person name="Sobral B.W."/>
            <person name="Terry A."/>
            <person name="Torto-Alalibo T.A."/>
            <person name="Win J."/>
            <person name="Xu Z."/>
            <person name="Zhang H."/>
            <person name="Grigoriev I.V."/>
            <person name="Rokhsar D.S."/>
            <person name="Boore J.L."/>
        </authorList>
    </citation>
    <scope>NUCLEOTIDE SEQUENCE [LARGE SCALE GENOMIC DNA]</scope>
    <source>
        <strain evidence="1 2">P6497</strain>
    </source>
</reference>
<dbReference type="Proteomes" id="UP000002640">
    <property type="component" value="Unassembled WGS sequence"/>
</dbReference>
<dbReference type="GeneID" id="20646505"/>
<evidence type="ECO:0000313" key="2">
    <source>
        <dbReference type="Proteomes" id="UP000002640"/>
    </source>
</evidence>